<reference evidence="2 3" key="1">
    <citation type="submission" date="2024-10" db="EMBL/GenBank/DDBJ databases">
        <title>The Natural Products Discovery Center: Release of the First 8490 Sequenced Strains for Exploring Actinobacteria Biosynthetic Diversity.</title>
        <authorList>
            <person name="Kalkreuter E."/>
            <person name="Kautsar S.A."/>
            <person name="Yang D."/>
            <person name="Bader C.D."/>
            <person name="Teijaro C.N."/>
            <person name="Fluegel L."/>
            <person name="Davis C.M."/>
            <person name="Simpson J.R."/>
            <person name="Lauterbach L."/>
            <person name="Steele A.D."/>
            <person name="Gui C."/>
            <person name="Meng S."/>
            <person name="Li G."/>
            <person name="Viehrig K."/>
            <person name="Ye F."/>
            <person name="Su P."/>
            <person name="Kiefer A.F."/>
            <person name="Nichols A."/>
            <person name="Cepeda A.J."/>
            <person name="Yan W."/>
            <person name="Fan B."/>
            <person name="Jiang Y."/>
            <person name="Adhikari A."/>
            <person name="Zheng C.-J."/>
            <person name="Schuster L."/>
            <person name="Cowan T.M."/>
            <person name="Smanski M.J."/>
            <person name="Chevrette M.G."/>
            <person name="De Carvalho L.P.S."/>
            <person name="Shen B."/>
        </authorList>
    </citation>
    <scope>NUCLEOTIDE SEQUENCE [LARGE SCALE GENOMIC DNA]</scope>
    <source>
        <strain evidence="2 3">NPDC000087</strain>
    </source>
</reference>
<sequence length="133" mass="13727">MRTERMPSPADLVPGAAEALAALEAAIAGAGVDSGLLALSRRRASQINGTGSPESGGRPSESAAGLGDEERAALALSEAVTRIADQDDPVPDRVWDRAATHFDQKELAALLLAIALTNAIDRLATATRRTSVN</sequence>
<feature type="compositionally biased region" description="Low complexity" evidence="1">
    <location>
        <begin position="49"/>
        <end position="62"/>
    </location>
</feature>
<evidence type="ECO:0000313" key="2">
    <source>
        <dbReference type="EMBL" id="MFF5288883.1"/>
    </source>
</evidence>
<accession>A0ABW6W6F1</accession>
<organism evidence="2 3">
    <name type="scientific">Paractinoplanes globisporus</name>
    <dbReference type="NCBI Taxonomy" id="113565"/>
    <lineage>
        <taxon>Bacteria</taxon>
        <taxon>Bacillati</taxon>
        <taxon>Actinomycetota</taxon>
        <taxon>Actinomycetes</taxon>
        <taxon>Micromonosporales</taxon>
        <taxon>Micromonosporaceae</taxon>
        <taxon>Paractinoplanes</taxon>
    </lineage>
</organism>
<evidence type="ECO:0000256" key="1">
    <source>
        <dbReference type="SAM" id="MobiDB-lite"/>
    </source>
</evidence>
<name>A0ABW6W6F1_9ACTN</name>
<feature type="region of interest" description="Disordered" evidence="1">
    <location>
        <begin position="45"/>
        <end position="69"/>
    </location>
</feature>
<gene>
    <name evidence="2" type="ORF">ACFY35_05555</name>
</gene>
<dbReference type="InterPro" id="IPR029032">
    <property type="entry name" value="AhpD-like"/>
</dbReference>
<dbReference type="Gene3D" id="1.20.1290.10">
    <property type="entry name" value="AhpD-like"/>
    <property type="match status" value="1"/>
</dbReference>
<dbReference type="RefSeq" id="WP_051115119.1">
    <property type="nucleotide sequence ID" value="NZ_JBIAZU010000001.1"/>
</dbReference>
<evidence type="ECO:0000313" key="3">
    <source>
        <dbReference type="Proteomes" id="UP001602245"/>
    </source>
</evidence>
<comment type="caution">
    <text evidence="2">The sequence shown here is derived from an EMBL/GenBank/DDBJ whole genome shotgun (WGS) entry which is preliminary data.</text>
</comment>
<dbReference type="Proteomes" id="UP001602245">
    <property type="component" value="Unassembled WGS sequence"/>
</dbReference>
<proteinExistence type="predicted"/>
<dbReference type="SUPFAM" id="SSF69118">
    <property type="entry name" value="AhpD-like"/>
    <property type="match status" value="1"/>
</dbReference>
<dbReference type="EMBL" id="JBIAZU010000001">
    <property type="protein sequence ID" value="MFF5288883.1"/>
    <property type="molecule type" value="Genomic_DNA"/>
</dbReference>
<protein>
    <submittedName>
        <fullName evidence="2">Carboxymuconolactone decarboxylase family protein</fullName>
    </submittedName>
</protein>
<keyword evidence="3" id="KW-1185">Reference proteome</keyword>